<sequence length="478" mass="54517">MSFNSIIFAVFLPIVFALYWSLNRAPLKLQNLLVIVASYVFYGWWDWRFLGLIFVSSLTDYLVGRGLARTEDPRRRKALLVASLVVNFALLGFFKYFNFFADSFASLLTGLGMQVNPSSLAVILPVGISFYTFQTLSYTVDVYRRKVEPTRDPIAFFAFVSFFPQLVAGPIERARNLLPQFARRREFDLERAKDGMRQILGGLFKKICIADFVARSVNTIFTTYARQDGIVLLGGVFLFAVQIYCDFAGYSDIAIGTARLFGFDLMRNFAYPYFSRNIAEFWRRWHVSLSSWFRDYVYYPLGGPFGSKARQVFGILVTFTLSGLWHGANWTFVFWGFLNGCYYVPLILAKNPPHHKGVVAKGRRLPTAGELFGMLGTFGLVLLGWVFFRSETFADALAYLGRMFSAPYVSGVWHGALLQPVAVSVAFFVAEWIQRRRAHVMDLARAPRPLRWAAYYAVFLVAALFGTFGGQEFIYFQF</sequence>
<evidence type="ECO:0000256" key="3">
    <source>
        <dbReference type="ARBA" id="ARBA00022475"/>
    </source>
</evidence>
<feature type="transmembrane region" description="Helical" evidence="8">
    <location>
        <begin position="454"/>
        <end position="476"/>
    </location>
</feature>
<evidence type="ECO:0000256" key="4">
    <source>
        <dbReference type="ARBA" id="ARBA00022692"/>
    </source>
</evidence>
<proteinExistence type="inferred from homology"/>
<dbReference type="PIRSF" id="PIRSF500217">
    <property type="entry name" value="AlgI"/>
    <property type="match status" value="1"/>
</dbReference>
<dbReference type="Pfam" id="PF03062">
    <property type="entry name" value="MBOAT"/>
    <property type="match status" value="1"/>
</dbReference>
<dbReference type="PIRSF" id="PIRSF016636">
    <property type="entry name" value="AlgI_DltB"/>
    <property type="match status" value="1"/>
</dbReference>
<evidence type="ECO:0000256" key="2">
    <source>
        <dbReference type="ARBA" id="ARBA00010323"/>
    </source>
</evidence>
<gene>
    <name evidence="9" type="ORF">A2Y64_01245</name>
</gene>
<dbReference type="InterPro" id="IPR028362">
    <property type="entry name" value="AlgI"/>
</dbReference>
<comment type="subcellular location">
    <subcellularLocation>
        <location evidence="1">Cell membrane</location>
        <topology evidence="1">Multi-pass membrane protein</topology>
    </subcellularLocation>
</comment>
<reference evidence="9 10" key="1">
    <citation type="journal article" date="2016" name="Nat. Commun.">
        <title>Thousands of microbial genomes shed light on interconnected biogeochemical processes in an aquifer system.</title>
        <authorList>
            <person name="Anantharaman K."/>
            <person name="Brown C.T."/>
            <person name="Hug L.A."/>
            <person name="Sharon I."/>
            <person name="Castelle C.J."/>
            <person name="Probst A.J."/>
            <person name="Thomas B.C."/>
            <person name="Singh A."/>
            <person name="Wilkins M.J."/>
            <person name="Karaoz U."/>
            <person name="Brodie E.L."/>
            <person name="Williams K.H."/>
            <person name="Hubbard S.S."/>
            <person name="Banfield J.F."/>
        </authorList>
    </citation>
    <scope>NUCLEOTIDE SEQUENCE [LARGE SCALE GENOMIC DNA]</scope>
</reference>
<feature type="transmembrane region" description="Helical" evidence="8">
    <location>
        <begin position="6"/>
        <end position="22"/>
    </location>
</feature>
<dbReference type="PANTHER" id="PTHR13285:SF18">
    <property type="entry name" value="PROTEIN-CYSTEINE N-PALMITOYLTRANSFERASE RASP"/>
    <property type="match status" value="1"/>
</dbReference>
<dbReference type="GO" id="GO:0016746">
    <property type="term" value="F:acyltransferase activity"/>
    <property type="evidence" value="ECO:0007669"/>
    <property type="project" value="UniProtKB-KW"/>
</dbReference>
<feature type="transmembrane region" description="Helical" evidence="8">
    <location>
        <begin position="408"/>
        <end position="433"/>
    </location>
</feature>
<evidence type="ECO:0000256" key="8">
    <source>
        <dbReference type="SAM" id="Phobius"/>
    </source>
</evidence>
<accession>A0A1F5FES7</accession>
<feature type="transmembrane region" description="Helical" evidence="8">
    <location>
        <begin position="370"/>
        <end position="388"/>
    </location>
</feature>
<keyword evidence="7 9" id="KW-0808">Transferase</keyword>
<dbReference type="GO" id="GO:0005886">
    <property type="term" value="C:plasma membrane"/>
    <property type="evidence" value="ECO:0007669"/>
    <property type="project" value="UniProtKB-SubCell"/>
</dbReference>
<name>A0A1F5FES7_9BACT</name>
<evidence type="ECO:0000256" key="5">
    <source>
        <dbReference type="ARBA" id="ARBA00022989"/>
    </source>
</evidence>
<dbReference type="Proteomes" id="UP000177187">
    <property type="component" value="Unassembled WGS sequence"/>
</dbReference>
<dbReference type="EMBL" id="MFAF01000048">
    <property type="protein sequence ID" value="OGD78121.1"/>
    <property type="molecule type" value="Genomic_DNA"/>
</dbReference>
<dbReference type="PANTHER" id="PTHR13285">
    <property type="entry name" value="ACYLTRANSFERASE"/>
    <property type="match status" value="1"/>
</dbReference>
<evidence type="ECO:0000313" key="9">
    <source>
        <dbReference type="EMBL" id="OGD78121.1"/>
    </source>
</evidence>
<evidence type="ECO:0000256" key="1">
    <source>
        <dbReference type="ARBA" id="ARBA00004651"/>
    </source>
</evidence>
<keyword evidence="6 7" id="KW-0472">Membrane</keyword>
<evidence type="ECO:0000256" key="6">
    <source>
        <dbReference type="ARBA" id="ARBA00023136"/>
    </source>
</evidence>
<dbReference type="GO" id="GO:0042121">
    <property type="term" value="P:alginic acid biosynthetic process"/>
    <property type="evidence" value="ECO:0007669"/>
    <property type="project" value="InterPro"/>
</dbReference>
<evidence type="ECO:0000313" key="10">
    <source>
        <dbReference type="Proteomes" id="UP000177187"/>
    </source>
</evidence>
<feature type="transmembrane region" description="Helical" evidence="8">
    <location>
        <begin position="332"/>
        <end position="349"/>
    </location>
</feature>
<dbReference type="InterPro" id="IPR004299">
    <property type="entry name" value="MBOAT_fam"/>
</dbReference>
<evidence type="ECO:0000256" key="7">
    <source>
        <dbReference type="PIRNR" id="PIRNR016636"/>
    </source>
</evidence>
<dbReference type="InterPro" id="IPR024194">
    <property type="entry name" value="Ac/AlaTfrase_AlgI/DltB"/>
</dbReference>
<comment type="similarity">
    <text evidence="2 7">Belongs to the membrane-bound acyltransferase family.</text>
</comment>
<feature type="transmembrane region" description="Helical" evidence="8">
    <location>
        <begin position="117"/>
        <end position="133"/>
    </location>
</feature>
<keyword evidence="4 8" id="KW-0812">Transmembrane</keyword>
<protein>
    <submittedName>
        <fullName evidence="9">Acyltransferase</fullName>
    </submittedName>
</protein>
<keyword evidence="7 9" id="KW-0012">Acyltransferase</keyword>
<dbReference type="STRING" id="1817816.A2Y64_01245"/>
<dbReference type="AlphaFoldDB" id="A0A1F5FES7"/>
<organism evidence="9 10">
    <name type="scientific">Candidatus Coatesbacteria bacterium RBG_13_66_14</name>
    <dbReference type="NCBI Taxonomy" id="1817816"/>
    <lineage>
        <taxon>Bacteria</taxon>
        <taxon>Candidatus Coatesiibacteriota</taxon>
    </lineage>
</organism>
<feature type="transmembrane region" description="Helical" evidence="8">
    <location>
        <begin position="230"/>
        <end position="250"/>
    </location>
</feature>
<feature type="transmembrane region" description="Helical" evidence="8">
    <location>
        <begin position="79"/>
        <end position="97"/>
    </location>
</feature>
<comment type="caution">
    <text evidence="9">The sequence shown here is derived from an EMBL/GenBank/DDBJ whole genome shotgun (WGS) entry which is preliminary data.</text>
</comment>
<keyword evidence="5 8" id="KW-1133">Transmembrane helix</keyword>
<keyword evidence="3 7" id="KW-1003">Cell membrane</keyword>
<dbReference type="InterPro" id="IPR051085">
    <property type="entry name" value="MB_O-acyltransferase"/>
</dbReference>